<dbReference type="InterPro" id="IPR038375">
    <property type="entry name" value="NDUFAF7_sf"/>
</dbReference>
<organism evidence="3 4">
    <name type="scientific">Limimaricola hongkongensis DSM 17492</name>
    <dbReference type="NCBI Taxonomy" id="1122180"/>
    <lineage>
        <taxon>Bacteria</taxon>
        <taxon>Pseudomonadati</taxon>
        <taxon>Pseudomonadota</taxon>
        <taxon>Alphaproteobacteria</taxon>
        <taxon>Rhodobacterales</taxon>
        <taxon>Paracoccaceae</taxon>
        <taxon>Limimaricola</taxon>
    </lineage>
</organism>
<dbReference type="Proteomes" id="UP000025047">
    <property type="component" value="Unassembled WGS sequence"/>
</dbReference>
<dbReference type="GO" id="GO:0032259">
    <property type="term" value="P:methylation"/>
    <property type="evidence" value="ECO:0007669"/>
    <property type="project" value="UniProtKB-KW"/>
</dbReference>
<dbReference type="EMBL" id="APGJ01000007">
    <property type="protein sequence ID" value="EYD70800.1"/>
    <property type="molecule type" value="Genomic_DNA"/>
</dbReference>
<comment type="caution">
    <text evidence="3">The sequence shown here is derived from an EMBL/GenBank/DDBJ whole genome shotgun (WGS) entry which is preliminary data.</text>
</comment>
<protein>
    <submittedName>
        <fullName evidence="3">Uncharacterized protein</fullName>
    </submittedName>
</protein>
<dbReference type="PATRIC" id="fig|1122180.6.peg.2425"/>
<dbReference type="HOGENOM" id="CLU_024840_3_0_5"/>
<accession>A0A017H904</accession>
<dbReference type="RefSeq" id="WP_017929684.1">
    <property type="nucleotide sequence ID" value="NZ_KB823003.1"/>
</dbReference>
<dbReference type="AlphaFoldDB" id="A0A017H904"/>
<dbReference type="Gene3D" id="3.40.50.12710">
    <property type="match status" value="1"/>
</dbReference>
<gene>
    <name evidence="3" type="ORF">Lokhon_02442</name>
</gene>
<proteinExistence type="predicted"/>
<reference evidence="3 4" key="1">
    <citation type="submission" date="2013-03" db="EMBL/GenBank/DDBJ databases">
        <authorList>
            <person name="Fiebig A."/>
            <person name="Goeker M."/>
            <person name="Klenk H.-P.P."/>
        </authorList>
    </citation>
    <scope>NUCLEOTIDE SEQUENCE [LARGE SCALE GENOMIC DNA]</scope>
    <source>
        <strain evidence="3 4">DSM 17492</strain>
    </source>
</reference>
<dbReference type="SUPFAM" id="SSF53335">
    <property type="entry name" value="S-adenosyl-L-methionine-dependent methyltransferases"/>
    <property type="match status" value="1"/>
</dbReference>
<dbReference type="InterPro" id="IPR029063">
    <property type="entry name" value="SAM-dependent_MTases_sf"/>
</dbReference>
<evidence type="ECO:0000313" key="3">
    <source>
        <dbReference type="EMBL" id="EYD70800.1"/>
    </source>
</evidence>
<keyword evidence="2" id="KW-0808">Transferase</keyword>
<dbReference type="GO" id="GO:0035243">
    <property type="term" value="F:protein-arginine omega-N symmetric methyltransferase activity"/>
    <property type="evidence" value="ECO:0007669"/>
    <property type="project" value="TreeGrafter"/>
</dbReference>
<dbReference type="InterPro" id="IPR003788">
    <property type="entry name" value="NDUFAF7"/>
</dbReference>
<name>A0A017H904_9RHOB</name>
<evidence type="ECO:0000256" key="1">
    <source>
        <dbReference type="ARBA" id="ARBA00022603"/>
    </source>
</evidence>
<dbReference type="STRING" id="1122180.Lokhon_02442"/>
<dbReference type="Pfam" id="PF02636">
    <property type="entry name" value="Methyltransf_28"/>
    <property type="match status" value="1"/>
</dbReference>
<dbReference type="PANTHER" id="PTHR12049:SF7">
    <property type="entry name" value="PROTEIN ARGININE METHYLTRANSFERASE NDUFAF7, MITOCHONDRIAL"/>
    <property type="match status" value="1"/>
</dbReference>
<evidence type="ECO:0000313" key="4">
    <source>
        <dbReference type="Proteomes" id="UP000025047"/>
    </source>
</evidence>
<dbReference type="eggNOG" id="COG1565">
    <property type="taxonomic scope" value="Bacteria"/>
</dbReference>
<evidence type="ECO:0000256" key="2">
    <source>
        <dbReference type="ARBA" id="ARBA00022679"/>
    </source>
</evidence>
<sequence>MTALKGILLRRIAATGPISIADYMTECLLHPEHGYYTTRDPLGAGGDFTTAPEISQMFGELMGLALAQAWLDQGAPAPFILAEPGPGRGTLMADMLRATARVPGFHDAARLHLVEASPALRAAQAARLPEATWHDRLDQVPDDLPFFLVANEFFDALPIRQFVRDGVGWRERVVGREEDRLVLGLTAPVPLAELEPRLGDTRDGDMVETSPALPALAGEIGGRIARNGGAALIVDYGGRGTTGDSFQAVRGHEKVDPLSDPGQADLTAHVDFDALARAAHPAACAGPVPQGVFLERLGITARAQALAARLNGAALDAHVAAHRRLTHPEEMGDLFKVAALHPRTAPPPPGTET</sequence>
<dbReference type="OrthoDB" id="9794208at2"/>
<keyword evidence="4" id="KW-1185">Reference proteome</keyword>
<keyword evidence="1" id="KW-0489">Methyltransferase</keyword>
<dbReference type="PANTHER" id="PTHR12049">
    <property type="entry name" value="PROTEIN ARGININE METHYLTRANSFERASE NDUFAF7, MITOCHONDRIAL"/>
    <property type="match status" value="1"/>
</dbReference>